<feature type="transmembrane region" description="Helical" evidence="1">
    <location>
        <begin position="81"/>
        <end position="99"/>
    </location>
</feature>
<organism evidence="2 3">
    <name type="scientific">Pinibacter aurantiacus</name>
    <dbReference type="NCBI Taxonomy" id="2851599"/>
    <lineage>
        <taxon>Bacteria</taxon>
        <taxon>Pseudomonadati</taxon>
        <taxon>Bacteroidota</taxon>
        <taxon>Chitinophagia</taxon>
        <taxon>Chitinophagales</taxon>
        <taxon>Chitinophagaceae</taxon>
        <taxon>Pinibacter</taxon>
    </lineage>
</organism>
<dbReference type="Proteomes" id="UP000812270">
    <property type="component" value="Unassembled WGS sequence"/>
</dbReference>
<dbReference type="EMBL" id="JAHSPG010000002">
    <property type="protein sequence ID" value="MBV4356534.1"/>
    <property type="molecule type" value="Genomic_DNA"/>
</dbReference>
<accession>A0A9E2S896</accession>
<evidence type="ECO:0000313" key="2">
    <source>
        <dbReference type="EMBL" id="MBV4356534.1"/>
    </source>
</evidence>
<sequence>MQTSIYSTFINWLQSHMLACPSKKFLHIDCPGCGLQRSVIYLLKGDLAESLQMYPATIPIILTICFLILHLRFKFSAGGTVLKYSHLFCAVIIISSYIFKTINNFKTF</sequence>
<evidence type="ECO:0000256" key="1">
    <source>
        <dbReference type="SAM" id="Phobius"/>
    </source>
</evidence>
<keyword evidence="1" id="KW-0472">Membrane</keyword>
<proteinExistence type="predicted"/>
<name>A0A9E2S896_9BACT</name>
<keyword evidence="1" id="KW-1133">Transmembrane helix</keyword>
<keyword evidence="1" id="KW-0812">Transmembrane</keyword>
<evidence type="ECO:0000313" key="3">
    <source>
        <dbReference type="Proteomes" id="UP000812270"/>
    </source>
</evidence>
<gene>
    <name evidence="2" type="ORF">KTO63_05185</name>
</gene>
<dbReference type="InterPro" id="IPR021215">
    <property type="entry name" value="DUF2752"/>
</dbReference>
<feature type="transmembrane region" description="Helical" evidence="1">
    <location>
        <begin position="51"/>
        <end position="69"/>
    </location>
</feature>
<keyword evidence="3" id="KW-1185">Reference proteome</keyword>
<comment type="caution">
    <text evidence="2">The sequence shown here is derived from an EMBL/GenBank/DDBJ whole genome shotgun (WGS) entry which is preliminary data.</text>
</comment>
<protein>
    <submittedName>
        <fullName evidence="2">DUF2752 domain-containing protein</fullName>
    </submittedName>
</protein>
<reference evidence="2" key="1">
    <citation type="submission" date="2021-06" db="EMBL/GenBank/DDBJ databases">
        <authorList>
            <person name="Huq M.A."/>
        </authorList>
    </citation>
    <scope>NUCLEOTIDE SEQUENCE</scope>
    <source>
        <strain evidence="2">MAH-26</strain>
    </source>
</reference>
<dbReference type="Pfam" id="PF10825">
    <property type="entry name" value="DUF2752"/>
    <property type="match status" value="1"/>
</dbReference>
<dbReference type="AlphaFoldDB" id="A0A9E2S896"/>